<reference evidence="1 2" key="1">
    <citation type="submission" date="2021-03" db="EMBL/GenBank/DDBJ databases">
        <title>Antimicrobial resistance genes in bacteria isolated from Japanese honey, and their potential for conferring macrolide and lincosamide resistance in the American foulbrood pathogen Paenibacillus larvae.</title>
        <authorList>
            <person name="Okamoto M."/>
            <person name="Kumagai M."/>
            <person name="Kanamori H."/>
            <person name="Takamatsu D."/>
        </authorList>
    </citation>
    <scope>NUCLEOTIDE SEQUENCE [LARGE SCALE GENOMIC DNA]</scope>
    <source>
        <strain evidence="1 2">J6TS1</strain>
    </source>
</reference>
<protein>
    <submittedName>
        <fullName evidence="1">Uncharacterized protein</fullName>
    </submittedName>
</protein>
<organism evidence="1 2">
    <name type="scientific">Siminovitchia terrae</name>
    <name type="common">Bacillus terrae</name>
    <dbReference type="NCBI Taxonomy" id="1914933"/>
    <lineage>
        <taxon>Bacteria</taxon>
        <taxon>Bacillati</taxon>
        <taxon>Bacillota</taxon>
        <taxon>Bacilli</taxon>
        <taxon>Bacillales</taxon>
        <taxon>Bacillaceae</taxon>
        <taxon>Siminovitchia</taxon>
    </lineage>
</organism>
<evidence type="ECO:0000313" key="1">
    <source>
        <dbReference type="EMBL" id="GIN98897.1"/>
    </source>
</evidence>
<gene>
    <name evidence="1" type="ORF">J6TS1_47670</name>
</gene>
<proteinExistence type="predicted"/>
<comment type="caution">
    <text evidence="1">The sequence shown here is derived from an EMBL/GenBank/DDBJ whole genome shotgun (WGS) entry which is preliminary data.</text>
</comment>
<dbReference type="EMBL" id="BORJ01000018">
    <property type="protein sequence ID" value="GIN98897.1"/>
    <property type="molecule type" value="Genomic_DNA"/>
</dbReference>
<accession>A0ABQ4L3N8</accession>
<evidence type="ECO:0000313" key="2">
    <source>
        <dbReference type="Proteomes" id="UP000680670"/>
    </source>
</evidence>
<dbReference type="Proteomes" id="UP000680670">
    <property type="component" value="Unassembled WGS sequence"/>
</dbReference>
<dbReference type="RefSeq" id="WP_213021531.1">
    <property type="nucleotide sequence ID" value="NZ_BORJ01000018.1"/>
</dbReference>
<keyword evidence="2" id="KW-1185">Reference proteome</keyword>
<name>A0ABQ4L3N8_SIMTE</name>
<sequence>MENRIGLHVQVKPSVIVSVDTDGLQQKAMDSVSAGYYFVENNFLSRNITFN</sequence>